<comment type="caution">
    <text evidence="1">The sequence shown here is derived from an EMBL/GenBank/DDBJ whole genome shotgun (WGS) entry which is preliminary data.</text>
</comment>
<protein>
    <submittedName>
        <fullName evidence="1">Uncharacterized protein</fullName>
    </submittedName>
</protein>
<evidence type="ECO:0000313" key="1">
    <source>
        <dbReference type="EMBL" id="KAK7268147.1"/>
    </source>
</evidence>
<evidence type="ECO:0000313" key="2">
    <source>
        <dbReference type="Proteomes" id="UP001372338"/>
    </source>
</evidence>
<sequence>MQVLHDQCEEEEAVSTVKETQLTRGNDDEEVQIVKDQNESHWTPVQTRRKAQKRRAEMWSMLKEIGENWSQDGEGCAMFRLMRNLDRIRPGMIELNKRKYGGIDARELQAREKLDVIQEMLQGDPMNIHLQKVEKEAGEEHFEAYKAAVVFLRQKSKQDWLCDGDLNTKYFH</sequence>
<dbReference type="AlphaFoldDB" id="A0AAN9I6P2"/>
<keyword evidence="2" id="KW-1185">Reference proteome</keyword>
<proteinExistence type="predicted"/>
<accession>A0AAN9I6P2</accession>
<dbReference type="EMBL" id="JAYWIO010000004">
    <property type="protein sequence ID" value="KAK7268147.1"/>
    <property type="molecule type" value="Genomic_DNA"/>
</dbReference>
<organism evidence="1 2">
    <name type="scientific">Crotalaria pallida</name>
    <name type="common">Smooth rattlebox</name>
    <name type="synonym">Crotalaria striata</name>
    <dbReference type="NCBI Taxonomy" id="3830"/>
    <lineage>
        <taxon>Eukaryota</taxon>
        <taxon>Viridiplantae</taxon>
        <taxon>Streptophyta</taxon>
        <taxon>Embryophyta</taxon>
        <taxon>Tracheophyta</taxon>
        <taxon>Spermatophyta</taxon>
        <taxon>Magnoliopsida</taxon>
        <taxon>eudicotyledons</taxon>
        <taxon>Gunneridae</taxon>
        <taxon>Pentapetalae</taxon>
        <taxon>rosids</taxon>
        <taxon>fabids</taxon>
        <taxon>Fabales</taxon>
        <taxon>Fabaceae</taxon>
        <taxon>Papilionoideae</taxon>
        <taxon>50 kb inversion clade</taxon>
        <taxon>genistoids sensu lato</taxon>
        <taxon>core genistoids</taxon>
        <taxon>Crotalarieae</taxon>
        <taxon>Crotalaria</taxon>
    </lineage>
</organism>
<reference evidence="1 2" key="1">
    <citation type="submission" date="2024-01" db="EMBL/GenBank/DDBJ databases">
        <title>The genomes of 5 underutilized Papilionoideae crops provide insights into root nodulation and disease resistanc.</title>
        <authorList>
            <person name="Yuan L."/>
        </authorList>
    </citation>
    <scope>NUCLEOTIDE SEQUENCE [LARGE SCALE GENOMIC DNA]</scope>
    <source>
        <strain evidence="1">ZHUSHIDOU_FW_LH</strain>
        <tissue evidence="1">Leaf</tissue>
    </source>
</reference>
<gene>
    <name evidence="1" type="ORF">RIF29_20834</name>
</gene>
<dbReference type="Proteomes" id="UP001372338">
    <property type="component" value="Unassembled WGS sequence"/>
</dbReference>
<name>A0AAN9I6P2_CROPI</name>